<keyword evidence="1" id="KW-0472">Membrane</keyword>
<dbReference type="EMBL" id="QXTF01000001">
    <property type="protein sequence ID" value="RIX31899.1"/>
    <property type="molecule type" value="Genomic_DNA"/>
</dbReference>
<accession>A0A418Q1W8</accession>
<dbReference type="InterPro" id="IPR007047">
    <property type="entry name" value="Flp_Fap"/>
</dbReference>
<feature type="transmembrane region" description="Helical" evidence="1">
    <location>
        <begin position="20"/>
        <end position="41"/>
    </location>
</feature>
<reference evidence="2 3" key="1">
    <citation type="submission" date="2018-09" db="EMBL/GenBank/DDBJ databases">
        <title>Sphingomonas sp. DAC4.</title>
        <authorList>
            <person name="Seo T."/>
        </authorList>
    </citation>
    <scope>NUCLEOTIDE SEQUENCE [LARGE SCALE GENOMIC DNA]</scope>
    <source>
        <strain evidence="2 3">DAC4</strain>
    </source>
</reference>
<evidence type="ECO:0000313" key="2">
    <source>
        <dbReference type="EMBL" id="RIX31899.1"/>
    </source>
</evidence>
<proteinExistence type="predicted"/>
<keyword evidence="1" id="KW-0812">Transmembrane</keyword>
<sequence length="60" mass="6434">MLAIRIFGRKLRSDKRGATVIEYGLIAALIIIAIMGAMKALGGGANGMWGKLDNKVEEVM</sequence>
<keyword evidence="3" id="KW-1185">Reference proteome</keyword>
<protein>
    <submittedName>
        <fullName evidence="2">Flp family type IVb pilin</fullName>
    </submittedName>
</protein>
<dbReference type="RefSeq" id="WP_119531310.1">
    <property type="nucleotide sequence ID" value="NZ_QXTF01000001.1"/>
</dbReference>
<organism evidence="2 3">
    <name type="scientific">Sphingomonas edaphi</name>
    <dbReference type="NCBI Taxonomy" id="2315689"/>
    <lineage>
        <taxon>Bacteria</taxon>
        <taxon>Pseudomonadati</taxon>
        <taxon>Pseudomonadota</taxon>
        <taxon>Alphaproteobacteria</taxon>
        <taxon>Sphingomonadales</taxon>
        <taxon>Sphingomonadaceae</taxon>
        <taxon>Sphingomonas</taxon>
    </lineage>
</organism>
<keyword evidence="1" id="KW-1133">Transmembrane helix</keyword>
<dbReference type="AlphaFoldDB" id="A0A418Q1W8"/>
<comment type="caution">
    <text evidence="2">The sequence shown here is derived from an EMBL/GenBank/DDBJ whole genome shotgun (WGS) entry which is preliminary data.</text>
</comment>
<gene>
    <name evidence="2" type="ORF">D3M59_02570</name>
</gene>
<dbReference type="Proteomes" id="UP000285023">
    <property type="component" value="Unassembled WGS sequence"/>
</dbReference>
<evidence type="ECO:0000313" key="3">
    <source>
        <dbReference type="Proteomes" id="UP000285023"/>
    </source>
</evidence>
<name>A0A418Q1W8_9SPHN</name>
<dbReference type="Pfam" id="PF04964">
    <property type="entry name" value="Flp_Fap"/>
    <property type="match status" value="1"/>
</dbReference>
<evidence type="ECO:0000256" key="1">
    <source>
        <dbReference type="SAM" id="Phobius"/>
    </source>
</evidence>